<proteinExistence type="predicted"/>
<dbReference type="GO" id="GO:0004674">
    <property type="term" value="F:protein serine/threonine kinase activity"/>
    <property type="evidence" value="ECO:0007669"/>
    <property type="project" value="UniProtKB-KW"/>
</dbReference>
<evidence type="ECO:0000256" key="1">
    <source>
        <dbReference type="ARBA" id="ARBA00022527"/>
    </source>
</evidence>
<feature type="domain" description="MEDS" evidence="3">
    <location>
        <begin position="8"/>
        <end position="150"/>
    </location>
</feature>
<protein>
    <submittedName>
        <fullName evidence="4">Anti-sigma regulatory factor (Ser/Thr protein kinase)</fullName>
    </submittedName>
</protein>
<dbReference type="Pfam" id="PF13581">
    <property type="entry name" value="HATPase_c_2"/>
    <property type="match status" value="1"/>
</dbReference>
<sequence length="306" mass="33218">MTGTALEHNALVYDGVAEYLATVVPFLRDGLEAGDAVFAVLPGPRLEALRDVLGRAGGQITYVEAGTFYRHPVRALQDYDRLVRAHAPRRVRVAGERNWSADARWETAEWIRYETLVNTVFARSGARVVCAYDRNAVDAGIVEEARRAHPWMIVGGDRRANGGYEDSPVPGPDRDRPAPPADACHLPFGSAFELYQVRRFVTARASAHGLDAGRLAALETAVTEVATNALKHGAAPMGVRVWSQGGEFVCEVGDHGRWRAGAPAGFAPPGSALDSGFGLWTVRLLVDAVRLYADRDGTFVRLVMRG</sequence>
<evidence type="ECO:0000313" key="4">
    <source>
        <dbReference type="EMBL" id="MBA9007644.1"/>
    </source>
</evidence>
<dbReference type="Gene3D" id="3.30.565.10">
    <property type="entry name" value="Histidine kinase-like ATPase, C-terminal domain"/>
    <property type="match status" value="1"/>
</dbReference>
<evidence type="ECO:0000259" key="2">
    <source>
        <dbReference type="Pfam" id="PF13581"/>
    </source>
</evidence>
<accession>A0A7W3N4Y3</accession>
<dbReference type="InterPro" id="IPR050267">
    <property type="entry name" value="Anti-sigma-factor_SerPK"/>
</dbReference>
<dbReference type="InterPro" id="IPR036890">
    <property type="entry name" value="HATPase_C_sf"/>
</dbReference>
<keyword evidence="1" id="KW-0418">Kinase</keyword>
<dbReference type="InterPro" id="IPR047718">
    <property type="entry name" value="RsbA-like_anti_sig"/>
</dbReference>
<dbReference type="PANTHER" id="PTHR35526:SF3">
    <property type="entry name" value="ANTI-SIGMA-F FACTOR RSBW"/>
    <property type="match status" value="1"/>
</dbReference>
<reference evidence="4 5" key="1">
    <citation type="submission" date="2020-08" db="EMBL/GenBank/DDBJ databases">
        <title>Sequencing the genomes of 1000 actinobacteria strains.</title>
        <authorList>
            <person name="Klenk H.-P."/>
        </authorList>
    </citation>
    <scope>NUCLEOTIDE SEQUENCE [LARGE SCALE GENOMIC DNA]</scope>
    <source>
        <strain evidence="4 5">DSM 45823</strain>
    </source>
</reference>
<gene>
    <name evidence="4" type="ORF">HNR21_006526</name>
</gene>
<dbReference type="AlphaFoldDB" id="A0A7W3N4Y3"/>
<dbReference type="CDD" id="cd16936">
    <property type="entry name" value="HATPase_RsbW-like"/>
    <property type="match status" value="1"/>
</dbReference>
<dbReference type="EMBL" id="JACJII010000001">
    <property type="protein sequence ID" value="MBA9007644.1"/>
    <property type="molecule type" value="Genomic_DNA"/>
</dbReference>
<organism evidence="4 5">
    <name type="scientific">Thermomonospora cellulosilytica</name>
    <dbReference type="NCBI Taxonomy" id="1411118"/>
    <lineage>
        <taxon>Bacteria</taxon>
        <taxon>Bacillati</taxon>
        <taxon>Actinomycetota</taxon>
        <taxon>Actinomycetes</taxon>
        <taxon>Streptosporangiales</taxon>
        <taxon>Thermomonosporaceae</taxon>
        <taxon>Thermomonospora</taxon>
    </lineage>
</organism>
<dbReference type="SUPFAM" id="SSF55874">
    <property type="entry name" value="ATPase domain of HSP90 chaperone/DNA topoisomerase II/histidine kinase"/>
    <property type="match status" value="1"/>
</dbReference>
<name>A0A7W3N4Y3_9ACTN</name>
<feature type="domain" description="Histidine kinase/HSP90-like ATPase" evidence="2">
    <location>
        <begin position="194"/>
        <end position="303"/>
    </location>
</feature>
<dbReference type="NCBIfam" id="NF041045">
    <property type="entry name" value="RsbA_anti_sig"/>
    <property type="match status" value="1"/>
</dbReference>
<keyword evidence="1" id="KW-0808">Transferase</keyword>
<dbReference type="RefSeq" id="WP_182708150.1">
    <property type="nucleotide sequence ID" value="NZ_JACJII010000001.1"/>
</dbReference>
<comment type="caution">
    <text evidence="4">The sequence shown here is derived from an EMBL/GenBank/DDBJ whole genome shotgun (WGS) entry which is preliminary data.</text>
</comment>
<keyword evidence="5" id="KW-1185">Reference proteome</keyword>
<dbReference type="InterPro" id="IPR025847">
    <property type="entry name" value="MEDS_domain"/>
</dbReference>
<dbReference type="InterPro" id="IPR003594">
    <property type="entry name" value="HATPase_dom"/>
</dbReference>
<evidence type="ECO:0000259" key="3">
    <source>
        <dbReference type="Pfam" id="PF14417"/>
    </source>
</evidence>
<dbReference type="Pfam" id="PF14417">
    <property type="entry name" value="MEDS"/>
    <property type="match status" value="1"/>
</dbReference>
<evidence type="ECO:0000313" key="5">
    <source>
        <dbReference type="Proteomes" id="UP000539313"/>
    </source>
</evidence>
<keyword evidence="1" id="KW-0723">Serine/threonine-protein kinase</keyword>
<dbReference type="Proteomes" id="UP000539313">
    <property type="component" value="Unassembled WGS sequence"/>
</dbReference>
<dbReference type="PANTHER" id="PTHR35526">
    <property type="entry name" value="ANTI-SIGMA-F FACTOR RSBW-RELATED"/>
    <property type="match status" value="1"/>
</dbReference>